<sequence length="108" mass="12514">MDAFDLFLAKRARFVIYDLYSNGTIQGFDALDQNTVVITDYNESDEVLRQRLVKIDWNKKTAECPIYRTYAIVLDDPVRTAVGEVNMFISKFIEPLIFVSGTARYSFR</sequence>
<dbReference type="EMBL" id="BTSX01000003">
    <property type="protein sequence ID" value="GMS90624.1"/>
    <property type="molecule type" value="Genomic_DNA"/>
</dbReference>
<organism evidence="1 2">
    <name type="scientific">Pristionchus entomophagus</name>
    <dbReference type="NCBI Taxonomy" id="358040"/>
    <lineage>
        <taxon>Eukaryota</taxon>
        <taxon>Metazoa</taxon>
        <taxon>Ecdysozoa</taxon>
        <taxon>Nematoda</taxon>
        <taxon>Chromadorea</taxon>
        <taxon>Rhabditida</taxon>
        <taxon>Rhabditina</taxon>
        <taxon>Diplogasteromorpha</taxon>
        <taxon>Diplogasteroidea</taxon>
        <taxon>Neodiplogasteridae</taxon>
        <taxon>Pristionchus</taxon>
    </lineage>
</organism>
<keyword evidence="2" id="KW-1185">Reference proteome</keyword>
<dbReference type="AlphaFoldDB" id="A0AAV5TD11"/>
<accession>A0AAV5TD11</accession>
<name>A0AAV5TD11_9BILA</name>
<evidence type="ECO:0000313" key="2">
    <source>
        <dbReference type="Proteomes" id="UP001432027"/>
    </source>
</evidence>
<reference evidence="1" key="1">
    <citation type="submission" date="2023-10" db="EMBL/GenBank/DDBJ databases">
        <title>Genome assembly of Pristionchus species.</title>
        <authorList>
            <person name="Yoshida K."/>
            <person name="Sommer R.J."/>
        </authorList>
    </citation>
    <scope>NUCLEOTIDE SEQUENCE</scope>
    <source>
        <strain evidence="1">RS0144</strain>
    </source>
</reference>
<proteinExistence type="predicted"/>
<dbReference type="Proteomes" id="UP001432027">
    <property type="component" value="Unassembled WGS sequence"/>
</dbReference>
<protein>
    <submittedName>
        <fullName evidence="1">Uncharacterized protein</fullName>
    </submittedName>
</protein>
<evidence type="ECO:0000313" key="1">
    <source>
        <dbReference type="EMBL" id="GMS90624.1"/>
    </source>
</evidence>
<gene>
    <name evidence="1" type="ORF">PENTCL1PPCAC_12799</name>
</gene>
<comment type="caution">
    <text evidence="1">The sequence shown here is derived from an EMBL/GenBank/DDBJ whole genome shotgun (WGS) entry which is preliminary data.</text>
</comment>